<evidence type="ECO:0000259" key="1">
    <source>
        <dbReference type="Pfam" id="PF17921"/>
    </source>
</evidence>
<dbReference type="PANTHER" id="PTHR46148">
    <property type="entry name" value="CHROMO DOMAIN-CONTAINING PROTEIN"/>
    <property type="match status" value="1"/>
</dbReference>
<dbReference type="PANTHER" id="PTHR46148:SF59">
    <property type="entry name" value="NUCLEOTIDYLTRANSFERASE, RIBONUCLEASE H"/>
    <property type="match status" value="1"/>
</dbReference>
<dbReference type="InterPro" id="IPR056924">
    <property type="entry name" value="SH3_Tf2-1"/>
</dbReference>
<evidence type="ECO:0000313" key="4">
    <source>
        <dbReference type="Proteomes" id="UP001151760"/>
    </source>
</evidence>
<reference evidence="3" key="1">
    <citation type="journal article" date="2022" name="Int. J. Mol. Sci.">
        <title>Draft Genome of Tanacetum Coccineum: Genomic Comparison of Closely Related Tanacetum-Family Plants.</title>
        <authorList>
            <person name="Yamashiro T."/>
            <person name="Shiraishi A."/>
            <person name="Nakayama K."/>
            <person name="Satake H."/>
        </authorList>
    </citation>
    <scope>NUCLEOTIDE SEQUENCE</scope>
</reference>
<organism evidence="3 4">
    <name type="scientific">Tanacetum coccineum</name>
    <dbReference type="NCBI Taxonomy" id="301880"/>
    <lineage>
        <taxon>Eukaryota</taxon>
        <taxon>Viridiplantae</taxon>
        <taxon>Streptophyta</taxon>
        <taxon>Embryophyta</taxon>
        <taxon>Tracheophyta</taxon>
        <taxon>Spermatophyta</taxon>
        <taxon>Magnoliopsida</taxon>
        <taxon>eudicotyledons</taxon>
        <taxon>Gunneridae</taxon>
        <taxon>Pentapetalae</taxon>
        <taxon>asterids</taxon>
        <taxon>campanulids</taxon>
        <taxon>Asterales</taxon>
        <taxon>Asteraceae</taxon>
        <taxon>Asteroideae</taxon>
        <taxon>Anthemideae</taxon>
        <taxon>Anthemidinae</taxon>
        <taxon>Tanacetum</taxon>
    </lineage>
</organism>
<dbReference type="Pfam" id="PF17921">
    <property type="entry name" value="Integrase_H2C2"/>
    <property type="match status" value="1"/>
</dbReference>
<feature type="domain" description="Integrase zinc-binding" evidence="1">
    <location>
        <begin position="98"/>
        <end position="152"/>
    </location>
</feature>
<dbReference type="Proteomes" id="UP001151760">
    <property type="component" value="Unassembled WGS sequence"/>
</dbReference>
<comment type="caution">
    <text evidence="3">The sequence shown here is derived from an EMBL/GenBank/DDBJ whole genome shotgun (WGS) entry which is preliminary data.</text>
</comment>
<name>A0ABQ5CWE8_9ASTR</name>
<keyword evidence="3" id="KW-0695">RNA-directed DNA polymerase</keyword>
<feature type="domain" description="Tf2-1-like SH3-like" evidence="2">
    <location>
        <begin position="242"/>
        <end position="306"/>
    </location>
</feature>
<protein>
    <submittedName>
        <fullName evidence="3">Reverse transcriptase domain-containing protein</fullName>
    </submittedName>
</protein>
<keyword evidence="3" id="KW-0548">Nucleotidyltransferase</keyword>
<proteinExistence type="predicted"/>
<evidence type="ECO:0000313" key="3">
    <source>
        <dbReference type="EMBL" id="GJT30482.1"/>
    </source>
</evidence>
<dbReference type="Gene3D" id="1.10.340.70">
    <property type="match status" value="1"/>
</dbReference>
<evidence type="ECO:0000259" key="2">
    <source>
        <dbReference type="Pfam" id="PF24626"/>
    </source>
</evidence>
<dbReference type="GO" id="GO:0003964">
    <property type="term" value="F:RNA-directed DNA polymerase activity"/>
    <property type="evidence" value="ECO:0007669"/>
    <property type="project" value="UniProtKB-KW"/>
</dbReference>
<gene>
    <name evidence="3" type="ORF">Tco_0910757</name>
</gene>
<sequence length="387" mass="45353">MRQRRWIELLSDYDCEIRYHPGKANVVADALSRKERIKPLQVRALDLSSRILEAQKEAVKVENIEAEDISGMLKKLEARADGTLCLDNRSWLPCYGDTRSLIMHESHKSKYSIHPGSDKMYHDMKMLYWWPNMKADIASYVSKCLTCAKVKAEHQRPFGIVVQPDIPEWKWEKITMDFITSYPKRQQDSIRFGSLLIVLPIGEAQLIGPEIIHETTEKIFKIRDRQKSYADKRRRPLEFEVGDKVMLKVAPWKGVIRFGKRGKLNPRYIGPFQIIERIGPVAYRVELPQELSRVHNVFHVCNLKKCLSDDTLVIPLEEIQLDDKLNFVEEPIEIMDREVKQLKRSRIPIVKVRWNARRGPEYTWEREDQFKSKYPHLFANPQSPTSS</sequence>
<dbReference type="Pfam" id="PF24626">
    <property type="entry name" value="SH3_Tf2-1"/>
    <property type="match status" value="1"/>
</dbReference>
<dbReference type="EMBL" id="BQNB010014628">
    <property type="protein sequence ID" value="GJT30482.1"/>
    <property type="molecule type" value="Genomic_DNA"/>
</dbReference>
<keyword evidence="3" id="KW-0808">Transferase</keyword>
<reference evidence="3" key="2">
    <citation type="submission" date="2022-01" db="EMBL/GenBank/DDBJ databases">
        <authorList>
            <person name="Yamashiro T."/>
            <person name="Shiraishi A."/>
            <person name="Satake H."/>
            <person name="Nakayama K."/>
        </authorList>
    </citation>
    <scope>NUCLEOTIDE SEQUENCE</scope>
</reference>
<accession>A0ABQ5CWE8</accession>
<dbReference type="InterPro" id="IPR041588">
    <property type="entry name" value="Integrase_H2C2"/>
</dbReference>
<keyword evidence="4" id="KW-1185">Reference proteome</keyword>